<feature type="transmembrane region" description="Helical" evidence="9">
    <location>
        <begin position="147"/>
        <end position="172"/>
    </location>
</feature>
<keyword evidence="7 9" id="KW-0472">Membrane</keyword>
<evidence type="ECO:0000313" key="11">
    <source>
        <dbReference type="EMBL" id="KAF8391637.1"/>
    </source>
</evidence>
<dbReference type="Pfam" id="PF13813">
    <property type="entry name" value="MBOAT_2"/>
    <property type="match status" value="1"/>
</dbReference>
<evidence type="ECO:0000256" key="3">
    <source>
        <dbReference type="ARBA" id="ARBA00007282"/>
    </source>
</evidence>
<dbReference type="AlphaFoldDB" id="A0A835D8D2"/>
<comment type="caution">
    <text evidence="11">The sequence shown here is derived from an EMBL/GenBank/DDBJ whole genome shotgun (WGS) entry which is preliminary data.</text>
</comment>
<evidence type="ECO:0000256" key="2">
    <source>
        <dbReference type="ARBA" id="ARBA00005179"/>
    </source>
</evidence>
<dbReference type="PANTHER" id="PTHR31595:SF57">
    <property type="entry name" value="OS04G0481900 PROTEIN"/>
    <property type="match status" value="1"/>
</dbReference>
<dbReference type="EMBL" id="JABCRI010000017">
    <property type="protein sequence ID" value="KAF8391637.1"/>
    <property type="molecule type" value="Genomic_DNA"/>
</dbReference>
<dbReference type="InterPro" id="IPR017088">
    <property type="entry name" value="Wax_synthase_Magnoliopsida"/>
</dbReference>
<feature type="transmembrane region" description="Helical" evidence="9">
    <location>
        <begin position="291"/>
        <end position="311"/>
    </location>
</feature>
<keyword evidence="6 9" id="KW-1133">Transmembrane helix</keyword>
<evidence type="ECO:0000259" key="10">
    <source>
        <dbReference type="Pfam" id="PF13813"/>
    </source>
</evidence>
<dbReference type="GO" id="GO:0008374">
    <property type="term" value="F:O-acyltransferase activity"/>
    <property type="evidence" value="ECO:0007669"/>
    <property type="project" value="InterPro"/>
</dbReference>
<dbReference type="PANTHER" id="PTHR31595">
    <property type="entry name" value="LONG-CHAIN-ALCOHOL O-FATTY-ACYLTRANSFERASE 3-RELATED"/>
    <property type="match status" value="1"/>
</dbReference>
<feature type="transmembrane region" description="Helical" evidence="9">
    <location>
        <begin position="232"/>
        <end position="253"/>
    </location>
</feature>
<name>A0A835D8D2_TETSI</name>
<organism evidence="11 12">
    <name type="scientific">Tetracentron sinense</name>
    <name type="common">Spur-leaf</name>
    <dbReference type="NCBI Taxonomy" id="13715"/>
    <lineage>
        <taxon>Eukaryota</taxon>
        <taxon>Viridiplantae</taxon>
        <taxon>Streptophyta</taxon>
        <taxon>Embryophyta</taxon>
        <taxon>Tracheophyta</taxon>
        <taxon>Spermatophyta</taxon>
        <taxon>Magnoliopsida</taxon>
        <taxon>Trochodendrales</taxon>
        <taxon>Trochodendraceae</taxon>
        <taxon>Tetracentron</taxon>
    </lineage>
</organism>
<gene>
    <name evidence="11" type="ORF">HHK36_023943</name>
</gene>
<reference evidence="11 12" key="1">
    <citation type="submission" date="2020-04" db="EMBL/GenBank/DDBJ databases">
        <title>Plant Genome Project.</title>
        <authorList>
            <person name="Zhang R.-G."/>
        </authorList>
    </citation>
    <scope>NUCLEOTIDE SEQUENCE [LARGE SCALE GENOMIC DNA]</scope>
    <source>
        <strain evidence="11">YNK0</strain>
        <tissue evidence="11">Leaf</tissue>
    </source>
</reference>
<keyword evidence="12" id="KW-1185">Reference proteome</keyword>
<evidence type="ECO:0000256" key="7">
    <source>
        <dbReference type="ARBA" id="ARBA00023136"/>
    </source>
</evidence>
<evidence type="ECO:0000256" key="6">
    <source>
        <dbReference type="ARBA" id="ARBA00022989"/>
    </source>
</evidence>
<feature type="domain" description="Wax synthase" evidence="10">
    <location>
        <begin position="181"/>
        <end position="267"/>
    </location>
</feature>
<dbReference type="GO" id="GO:0016020">
    <property type="term" value="C:membrane"/>
    <property type="evidence" value="ECO:0007669"/>
    <property type="project" value="UniProtKB-SubCell"/>
</dbReference>
<dbReference type="GO" id="GO:0006629">
    <property type="term" value="P:lipid metabolic process"/>
    <property type="evidence" value="ECO:0007669"/>
    <property type="project" value="InterPro"/>
</dbReference>
<dbReference type="InterPro" id="IPR032805">
    <property type="entry name" value="Wax_synthase_dom"/>
</dbReference>
<evidence type="ECO:0000256" key="8">
    <source>
        <dbReference type="ARBA" id="ARBA00023315"/>
    </source>
</evidence>
<comment type="subcellular location">
    <subcellularLocation>
        <location evidence="1">Membrane</location>
        <topology evidence="1">Multi-pass membrane protein</topology>
    </subcellularLocation>
</comment>
<protein>
    <recommendedName>
        <fullName evidence="10">Wax synthase domain-containing protein</fullName>
    </recommendedName>
</protein>
<dbReference type="InterPro" id="IPR044851">
    <property type="entry name" value="Wax_synthase"/>
</dbReference>
<keyword evidence="8" id="KW-0012">Acyltransferase</keyword>
<keyword evidence="4" id="KW-0808">Transferase</keyword>
<accession>A0A835D8D2</accession>
<sequence>MDGEIKSLIKTWISVLSSLCYCYFISRKIPKGKFRLLSLLPIFHLFTVLPMTLSTVMLSGITALSITWLANFKLLLFAFGQGPLSDDYSSSLLRFISLACLPIKINQTPSPQITKHVPKSSLDSAIKALLLAILIYTYNYGEYINSNIILLFKCCFMYLALDIPLAIAGFLARTLLSLELEPQFNKPYLSTSLQDFWGRRWNLVVSTILSQTVYKPIRSFSVPVLGTRSGQVLGVVSTFVVSGLMHELIFYYITRVDPTWEVTCFFVLHGICTAVEIAAKKGWTGRRQLHRAVSGPLTVGFVLVTASWLFIPQLARNGLDIRAVGEWNEIIEFVKEKILQIFIGSNATVHHKVVAPLS</sequence>
<evidence type="ECO:0000256" key="1">
    <source>
        <dbReference type="ARBA" id="ARBA00004141"/>
    </source>
</evidence>
<comment type="similarity">
    <text evidence="3">Belongs to the wax synthase family.</text>
</comment>
<dbReference type="PIRSF" id="PIRSF037006">
    <property type="entry name" value="Wax_synthase"/>
    <property type="match status" value="1"/>
</dbReference>
<comment type="pathway">
    <text evidence="2">Secondary metabolite biosynthesis.</text>
</comment>
<dbReference type="OMA" id="MRTDHAR"/>
<dbReference type="OrthoDB" id="1077582at2759"/>
<feature type="transmembrane region" description="Helical" evidence="9">
    <location>
        <begin position="42"/>
        <end position="68"/>
    </location>
</feature>
<evidence type="ECO:0000256" key="5">
    <source>
        <dbReference type="ARBA" id="ARBA00022692"/>
    </source>
</evidence>
<proteinExistence type="inferred from homology"/>
<evidence type="ECO:0000313" key="12">
    <source>
        <dbReference type="Proteomes" id="UP000655225"/>
    </source>
</evidence>
<evidence type="ECO:0000256" key="9">
    <source>
        <dbReference type="SAM" id="Phobius"/>
    </source>
</evidence>
<evidence type="ECO:0000256" key="4">
    <source>
        <dbReference type="ARBA" id="ARBA00022679"/>
    </source>
</evidence>
<feature type="transmembrane region" description="Helical" evidence="9">
    <location>
        <begin position="125"/>
        <end position="141"/>
    </location>
</feature>
<keyword evidence="5 9" id="KW-0812">Transmembrane</keyword>
<dbReference type="Proteomes" id="UP000655225">
    <property type="component" value="Unassembled WGS sequence"/>
</dbReference>